<evidence type="ECO:0000256" key="2">
    <source>
        <dbReference type="ARBA" id="ARBA00006434"/>
    </source>
</evidence>
<feature type="transmembrane region" description="Helical" evidence="14">
    <location>
        <begin position="194"/>
        <end position="218"/>
    </location>
</feature>
<dbReference type="GO" id="GO:0015824">
    <property type="term" value="P:proline transport"/>
    <property type="evidence" value="ECO:0007669"/>
    <property type="project" value="UniProtKB-UniRule"/>
</dbReference>
<feature type="transmembrane region" description="Helical" evidence="14">
    <location>
        <begin position="162"/>
        <end position="187"/>
    </location>
</feature>
<dbReference type="PROSITE" id="PS50283">
    <property type="entry name" value="NA_SOLUT_SYMP_3"/>
    <property type="match status" value="1"/>
</dbReference>
<dbReference type="InterPro" id="IPR018212">
    <property type="entry name" value="Na/solute_symporter_CS"/>
</dbReference>
<evidence type="ECO:0000256" key="1">
    <source>
        <dbReference type="ARBA" id="ARBA00004651"/>
    </source>
</evidence>
<dbReference type="Proteomes" id="UP000051634">
    <property type="component" value="Unassembled WGS sequence"/>
</dbReference>
<protein>
    <recommendedName>
        <fullName evidence="14">Sodium/proline symporter</fullName>
    </recommendedName>
    <alternativeName>
        <fullName evidence="14">Proline permease</fullName>
    </alternativeName>
</protein>
<dbReference type="GO" id="GO:0005298">
    <property type="term" value="F:proline:sodium symporter activity"/>
    <property type="evidence" value="ECO:0007669"/>
    <property type="project" value="UniProtKB-UniRule"/>
</dbReference>
<sequence length="481" mass="51520">MGETAELAIGATFLVYLLLMLAIGFWAWRRTSNLSDFVLGGRSLGSWVTALSASASDMSGWLLLGLPGYAYLSGLESLWLAAGLAVGTWLNWRLVAGRLRIASEQAGNALTLPEYLSNRFNDESGLIRIISAFFILLFFLFYTSSGLVAGGKLFESVFGLPYVWAVAAGALTVILYTTFGGFIAVSWTDLLQGLLMLAALLAVPLIALGELGGVAEALSRLEQRNPHLLDPFSDNSGAPLGWITIVSLPAWGLGYFGQPHILARFKAVRSVRQLPLARRIAMSWVVLSLIAASLVGLVGVPSFDQPLADAERVFIELVGLLFHPLIAGICLAAILAAIMSTADSQLLVASSAFTEDLYRVLWRRQASERELVLVGRLAVVGIAAAAFLLALDPDSQVLDLVAYAWAGFGAAFGPVVVLSLYWRRMSRNGVLAGIIVGGVTVVLWKQLQGGIFDLYEIVPGILVATLAILLVSRLERPAGVE</sequence>
<evidence type="ECO:0000313" key="16">
    <source>
        <dbReference type="Proteomes" id="UP000051634"/>
    </source>
</evidence>
<evidence type="ECO:0000256" key="5">
    <source>
        <dbReference type="ARBA" id="ARBA00022692"/>
    </source>
</evidence>
<comment type="caution">
    <text evidence="15">The sequence shown here is derived from an EMBL/GenBank/DDBJ whole genome shotgun (WGS) entry which is preliminary data.</text>
</comment>
<dbReference type="EMBL" id="LDXT01000089">
    <property type="protein sequence ID" value="KRT54639.1"/>
    <property type="molecule type" value="Genomic_DNA"/>
</dbReference>
<keyword evidence="6 14" id="KW-0769">Symport</keyword>
<comment type="similarity">
    <text evidence="2 13">Belongs to the sodium:solute symporter (SSF) (TC 2.A.21) family.</text>
</comment>
<evidence type="ECO:0000256" key="7">
    <source>
        <dbReference type="ARBA" id="ARBA00022989"/>
    </source>
</evidence>
<dbReference type="GO" id="GO:0015193">
    <property type="term" value="F:L-proline transmembrane transporter activity"/>
    <property type="evidence" value="ECO:0007669"/>
    <property type="project" value="TreeGrafter"/>
</dbReference>
<dbReference type="CDD" id="cd11475">
    <property type="entry name" value="SLC5sbd_PutP"/>
    <property type="match status" value="1"/>
</dbReference>
<comment type="subcellular location">
    <subcellularLocation>
        <location evidence="14">Cell inner membrane</location>
        <topology evidence="14">Multi-pass membrane protein</topology>
    </subcellularLocation>
    <subcellularLocation>
        <location evidence="1">Cell membrane</location>
        <topology evidence="1">Multi-pass membrane protein</topology>
    </subcellularLocation>
</comment>
<keyword evidence="3 14" id="KW-0813">Transport</keyword>
<keyword evidence="5 14" id="KW-0812">Transmembrane</keyword>
<dbReference type="GO" id="GO:0031402">
    <property type="term" value="F:sodium ion binding"/>
    <property type="evidence" value="ECO:0007669"/>
    <property type="project" value="UniProtKB-UniRule"/>
</dbReference>
<organism evidence="15 16">
    <name type="scientific">endosymbiont of Ridgeia piscesae</name>
    <dbReference type="NCBI Taxonomy" id="54398"/>
    <lineage>
        <taxon>Bacteria</taxon>
        <taxon>Pseudomonadati</taxon>
        <taxon>Pseudomonadota</taxon>
        <taxon>Gammaproteobacteria</taxon>
        <taxon>sulfur-oxidizing symbionts</taxon>
    </lineage>
</organism>
<keyword evidence="9 14" id="KW-0406">Ion transport</keyword>
<feature type="transmembrane region" description="Helical" evidence="14">
    <location>
        <begin position="238"/>
        <end position="256"/>
    </location>
</feature>
<dbReference type="NCBIfam" id="TIGR02121">
    <property type="entry name" value="Na_Pro_sym"/>
    <property type="match status" value="1"/>
</dbReference>
<evidence type="ECO:0000256" key="13">
    <source>
        <dbReference type="RuleBase" id="RU362091"/>
    </source>
</evidence>
<dbReference type="PANTHER" id="PTHR48086">
    <property type="entry name" value="SODIUM/PROLINE SYMPORTER-RELATED"/>
    <property type="match status" value="1"/>
</dbReference>
<keyword evidence="16" id="KW-1185">Reference proteome</keyword>
<keyword evidence="4" id="KW-1003">Cell membrane</keyword>
<keyword evidence="8 14" id="KW-0915">Sodium</keyword>
<evidence type="ECO:0000313" key="15">
    <source>
        <dbReference type="EMBL" id="KRT54639.1"/>
    </source>
</evidence>
<feature type="transmembrane region" description="Helical" evidence="14">
    <location>
        <begin position="125"/>
        <end position="142"/>
    </location>
</feature>
<keyword evidence="14" id="KW-0997">Cell inner membrane</keyword>
<dbReference type="InterPro" id="IPR038377">
    <property type="entry name" value="Na/Glc_symporter_sf"/>
</dbReference>
<dbReference type="RefSeq" id="WP_060528347.1">
    <property type="nucleotide sequence ID" value="NZ_KQ557124.1"/>
</dbReference>
<comment type="catalytic activity">
    <reaction evidence="12">
        <text>L-proline(in) + Na(+)(in) = L-proline(out) + Na(+)(out)</text>
        <dbReference type="Rhea" id="RHEA:28967"/>
        <dbReference type="ChEBI" id="CHEBI:29101"/>
        <dbReference type="ChEBI" id="CHEBI:60039"/>
    </reaction>
</comment>
<dbReference type="InterPro" id="IPR050277">
    <property type="entry name" value="Sodium:Solute_Symporter"/>
</dbReference>
<dbReference type="OrthoDB" id="9789704at2"/>
<evidence type="ECO:0000256" key="11">
    <source>
        <dbReference type="ARBA" id="ARBA00023201"/>
    </source>
</evidence>
<dbReference type="PROSITE" id="PS00456">
    <property type="entry name" value="NA_SOLUT_SYMP_1"/>
    <property type="match status" value="1"/>
</dbReference>
<evidence type="ECO:0000256" key="12">
    <source>
        <dbReference type="ARBA" id="ARBA00033708"/>
    </source>
</evidence>
<comment type="function">
    <text evidence="14">Catalyzes the sodium-dependent uptake of extracellular L-proline.</text>
</comment>
<name>A0A0T5YVV5_9GAMM</name>
<evidence type="ECO:0000256" key="10">
    <source>
        <dbReference type="ARBA" id="ARBA00023136"/>
    </source>
</evidence>
<dbReference type="InterPro" id="IPR011851">
    <property type="entry name" value="Na/Pro_symporter"/>
</dbReference>
<keyword evidence="14" id="KW-0029">Amino-acid transport</keyword>
<keyword evidence="7 14" id="KW-1133">Transmembrane helix</keyword>
<feature type="transmembrane region" description="Helical" evidence="14">
    <location>
        <begin position="276"/>
        <end position="300"/>
    </location>
</feature>
<feature type="transmembrane region" description="Helical" evidence="14">
    <location>
        <begin position="371"/>
        <end position="391"/>
    </location>
</feature>
<accession>A0A0T5YVV5</accession>
<feature type="transmembrane region" description="Helical" evidence="14">
    <location>
        <begin position="403"/>
        <end position="422"/>
    </location>
</feature>
<evidence type="ECO:0000256" key="9">
    <source>
        <dbReference type="ARBA" id="ARBA00023065"/>
    </source>
</evidence>
<dbReference type="Pfam" id="PF00474">
    <property type="entry name" value="SSF"/>
    <property type="match status" value="1"/>
</dbReference>
<evidence type="ECO:0000256" key="8">
    <source>
        <dbReference type="ARBA" id="ARBA00023053"/>
    </source>
</evidence>
<evidence type="ECO:0000256" key="14">
    <source>
        <dbReference type="RuleBase" id="RU366012"/>
    </source>
</evidence>
<dbReference type="GO" id="GO:0005886">
    <property type="term" value="C:plasma membrane"/>
    <property type="evidence" value="ECO:0007669"/>
    <property type="project" value="UniProtKB-SubCell"/>
</dbReference>
<keyword evidence="11 14" id="KW-0739">Sodium transport</keyword>
<feature type="transmembrane region" description="Helical" evidence="14">
    <location>
        <begin position="7"/>
        <end position="28"/>
    </location>
</feature>
<feature type="transmembrane region" description="Helical" evidence="14">
    <location>
        <begin position="68"/>
        <end position="90"/>
    </location>
</feature>
<dbReference type="InterPro" id="IPR001734">
    <property type="entry name" value="Na/solute_symporter"/>
</dbReference>
<evidence type="ECO:0000256" key="6">
    <source>
        <dbReference type="ARBA" id="ARBA00022847"/>
    </source>
</evidence>
<reference evidence="15 16" key="1">
    <citation type="submission" date="2015-11" db="EMBL/GenBank/DDBJ databases">
        <title>The genome of Candidatus Endoriftia persephone in Ridgeia piscesae and population structure of the North Eastern Pacific vestimentiferan symbionts.</title>
        <authorList>
            <person name="Perez M."/>
            <person name="Juniper K.S."/>
        </authorList>
    </citation>
    <scope>NUCLEOTIDE SEQUENCE [LARGE SCALE GENOMIC DNA]</scope>
    <source>
        <strain evidence="15">Ind11</strain>
    </source>
</reference>
<evidence type="ECO:0000256" key="3">
    <source>
        <dbReference type="ARBA" id="ARBA00022448"/>
    </source>
</evidence>
<dbReference type="AlphaFoldDB" id="A0A0T5YVV5"/>
<feature type="transmembrane region" description="Helical" evidence="14">
    <location>
        <begin position="453"/>
        <end position="471"/>
    </location>
</feature>
<gene>
    <name evidence="15" type="ORF">Ga0074115_10850</name>
</gene>
<keyword evidence="10 14" id="KW-0472">Membrane</keyword>
<dbReference type="NCBIfam" id="TIGR00813">
    <property type="entry name" value="sss"/>
    <property type="match status" value="1"/>
</dbReference>
<dbReference type="PATRIC" id="fig|54398.3.peg.1378"/>
<feature type="transmembrane region" description="Helical" evidence="14">
    <location>
        <begin position="429"/>
        <end position="447"/>
    </location>
</feature>
<dbReference type="Gene3D" id="1.20.1730.10">
    <property type="entry name" value="Sodium/glucose cotransporter"/>
    <property type="match status" value="1"/>
</dbReference>
<evidence type="ECO:0000256" key="4">
    <source>
        <dbReference type="ARBA" id="ARBA00022475"/>
    </source>
</evidence>
<dbReference type="PANTHER" id="PTHR48086:SF3">
    <property type="entry name" value="SODIUM_PROLINE SYMPORTER"/>
    <property type="match status" value="1"/>
</dbReference>
<feature type="transmembrane region" description="Helical" evidence="14">
    <location>
        <begin position="320"/>
        <end position="338"/>
    </location>
</feature>
<proteinExistence type="inferred from homology"/>